<protein>
    <submittedName>
        <fullName evidence="4">DNAJ heat shock family protein</fullName>
    </submittedName>
</protein>
<feature type="region of interest" description="Disordered" evidence="2">
    <location>
        <begin position="155"/>
        <end position="184"/>
    </location>
</feature>
<dbReference type="FunCoup" id="A0A1D6QTZ2">
    <property type="interactions" value="1350"/>
</dbReference>
<sequence>MDYYNILKVNRNATLEDLKKSYRRLARTWHPDKNLTGGAEAEAKFKQITEAYEASESSRRAFLPVMMYLGIHMITYFWKKRIAMNRLHGLVLIVFILLSVCSAEKSLHTIFQECECKSSVLGAVLIICSLLINSRWLVQVLSDPEKRAIYDQYGEEGLKGMPPPGSQSRSSTTAGPSGPSNFHYNPSDPDDFFAEFMASNKTYSFDHDRRRFQPRSHWTSARNSRSEAPSGSQKENGASTSNIEKPPPVEKTLLCTLEELYNGTKRKMKITRNVAKPDGRIEVETEVLAVEVLPGWKKGTKITFPNKGDKLHGQLAQDLTFVLDSKPHDVYNLEGNNLLVKQVIPLVDALAGAEINLTTLDGRNLPVRVEEVVRPGYEVVLENEGWPIRKEPGKKGKLVIKFDVTFPMRLSPSQRAAIRRIMGS</sequence>
<dbReference type="CDD" id="cd10747">
    <property type="entry name" value="DnaJ_C"/>
    <property type="match status" value="1"/>
</dbReference>
<dbReference type="AlphaFoldDB" id="A0A1D6QTZ2"/>
<dbReference type="GO" id="GO:0051082">
    <property type="term" value="F:unfolded protein binding"/>
    <property type="evidence" value="ECO:0007669"/>
    <property type="project" value="InterPro"/>
</dbReference>
<dbReference type="SMART" id="SM00271">
    <property type="entry name" value="DnaJ"/>
    <property type="match status" value="1"/>
</dbReference>
<dbReference type="InterPro" id="IPR051339">
    <property type="entry name" value="DnaJ_subfamily_B"/>
</dbReference>
<keyword evidence="4" id="KW-0346">Stress response</keyword>
<keyword evidence="3" id="KW-0812">Transmembrane</keyword>
<feature type="transmembrane region" description="Helical" evidence="3">
    <location>
        <begin position="61"/>
        <end position="78"/>
    </location>
</feature>
<name>A0A1D6QTZ2_MAIZE</name>
<dbReference type="EMBL" id="CM000780">
    <property type="protein sequence ID" value="AQK60886.1"/>
    <property type="molecule type" value="Genomic_DNA"/>
</dbReference>
<dbReference type="PANTHER" id="PTHR24078:SF553">
    <property type="entry name" value="DNAJ HOMOLOG SUBFAMILY B MEMBER 5"/>
    <property type="match status" value="1"/>
</dbReference>
<dbReference type="PANTHER" id="PTHR24078">
    <property type="entry name" value="DNAJ HOMOLOG SUBFAMILY C MEMBER"/>
    <property type="match status" value="1"/>
</dbReference>
<dbReference type="InterPro" id="IPR008971">
    <property type="entry name" value="HSP40/DnaJ_pept-bd"/>
</dbReference>
<dbReference type="FunFam" id="2.60.260.20:FF:000015">
    <property type="entry name" value="Heat shock protein 40"/>
    <property type="match status" value="1"/>
</dbReference>
<feature type="compositionally biased region" description="Polar residues" evidence="2">
    <location>
        <begin position="166"/>
        <end position="184"/>
    </location>
</feature>
<dbReference type="GO" id="GO:0005783">
    <property type="term" value="C:endoplasmic reticulum"/>
    <property type="evidence" value="ECO:0007669"/>
    <property type="project" value="UniProtKB-ARBA"/>
</dbReference>
<proteinExistence type="predicted"/>
<keyword evidence="3" id="KW-0472">Membrane</keyword>
<evidence type="ECO:0000256" key="2">
    <source>
        <dbReference type="SAM" id="MobiDB-lite"/>
    </source>
</evidence>
<evidence type="ECO:0000256" key="1">
    <source>
        <dbReference type="ARBA" id="ARBA00023186"/>
    </source>
</evidence>
<dbReference type="PROSITE" id="PS50076">
    <property type="entry name" value="DNAJ_2"/>
    <property type="match status" value="1"/>
</dbReference>
<dbReference type="InterPro" id="IPR002939">
    <property type="entry name" value="DnaJ_C"/>
</dbReference>
<accession>A0A1D6QTZ2</accession>
<dbReference type="SMR" id="A0A1D6QTZ2"/>
<evidence type="ECO:0000256" key="3">
    <source>
        <dbReference type="SAM" id="Phobius"/>
    </source>
</evidence>
<feature type="compositionally biased region" description="Polar residues" evidence="2">
    <location>
        <begin position="216"/>
        <end position="243"/>
    </location>
</feature>
<organism evidence="4">
    <name type="scientific">Zea mays</name>
    <name type="common">Maize</name>
    <dbReference type="NCBI Taxonomy" id="4577"/>
    <lineage>
        <taxon>Eukaryota</taxon>
        <taxon>Viridiplantae</taxon>
        <taxon>Streptophyta</taxon>
        <taxon>Embryophyta</taxon>
        <taxon>Tracheophyta</taxon>
        <taxon>Spermatophyta</taxon>
        <taxon>Magnoliopsida</taxon>
        <taxon>Liliopsida</taxon>
        <taxon>Poales</taxon>
        <taxon>Poaceae</taxon>
        <taxon>PACMAD clade</taxon>
        <taxon>Panicoideae</taxon>
        <taxon>Andropogonodae</taxon>
        <taxon>Andropogoneae</taxon>
        <taxon>Tripsacinae</taxon>
        <taxon>Zea</taxon>
    </lineage>
</organism>
<dbReference type="InterPro" id="IPR001623">
    <property type="entry name" value="DnaJ_domain"/>
</dbReference>
<dbReference type="PRINTS" id="PR00625">
    <property type="entry name" value="JDOMAIN"/>
</dbReference>
<dbReference type="FunFam" id="2.60.260.20:FF:000030">
    <property type="entry name" value="DNAJ heat shock family protein"/>
    <property type="match status" value="1"/>
</dbReference>
<gene>
    <name evidence="4" type="ORF">ZEAMMB73_Zm00001d053972</name>
</gene>
<dbReference type="GO" id="GO:0006457">
    <property type="term" value="P:protein folding"/>
    <property type="evidence" value="ECO:0007669"/>
    <property type="project" value="InterPro"/>
</dbReference>
<dbReference type="Pfam" id="PF00226">
    <property type="entry name" value="DnaJ"/>
    <property type="match status" value="1"/>
</dbReference>
<evidence type="ECO:0000313" key="4">
    <source>
        <dbReference type="EMBL" id="AQK60886.1"/>
    </source>
</evidence>
<dbReference type="STRING" id="4577.A0A1D6QTZ2"/>
<dbReference type="InParanoid" id="A0A1D6QTZ2"/>
<dbReference type="SUPFAM" id="SSF49493">
    <property type="entry name" value="HSP40/DnaJ peptide-binding domain"/>
    <property type="match status" value="2"/>
</dbReference>
<keyword evidence="3" id="KW-1133">Transmembrane helix</keyword>
<keyword evidence="1" id="KW-0143">Chaperone</keyword>
<dbReference type="Gene3D" id="1.10.287.110">
    <property type="entry name" value="DnaJ domain"/>
    <property type="match status" value="2"/>
</dbReference>
<dbReference type="CDD" id="cd06257">
    <property type="entry name" value="DnaJ"/>
    <property type="match status" value="1"/>
</dbReference>
<feature type="region of interest" description="Disordered" evidence="2">
    <location>
        <begin position="208"/>
        <end position="249"/>
    </location>
</feature>
<dbReference type="Gene3D" id="2.60.260.20">
    <property type="entry name" value="Urease metallochaperone UreE, N-terminal domain"/>
    <property type="match status" value="2"/>
</dbReference>
<dbReference type="Pfam" id="PF01556">
    <property type="entry name" value="DnaJ_C"/>
    <property type="match status" value="1"/>
</dbReference>
<dbReference type="InterPro" id="IPR036869">
    <property type="entry name" value="J_dom_sf"/>
</dbReference>
<dbReference type="ExpressionAtlas" id="A0A1D6QTZ2">
    <property type="expression patterns" value="baseline and differential"/>
</dbReference>
<dbReference type="SUPFAM" id="SSF46565">
    <property type="entry name" value="Chaperone J-domain"/>
    <property type="match status" value="2"/>
</dbReference>
<reference evidence="4" key="1">
    <citation type="submission" date="2015-12" db="EMBL/GenBank/DDBJ databases">
        <title>Update maize B73 reference genome by single molecule sequencing technologies.</title>
        <authorList>
            <consortium name="Maize Genome Sequencing Project"/>
            <person name="Ware D."/>
        </authorList>
    </citation>
    <scope>NUCLEOTIDE SEQUENCE</scope>
    <source>
        <tissue evidence="4">Seedling</tissue>
    </source>
</reference>